<keyword evidence="1" id="KW-0732">Signal</keyword>
<accession>A0ABY6IQI4</accession>
<proteinExistence type="predicted"/>
<sequence>MRIWQAIAALILLCTPIQSGWAQPASFPNAPEIVAPPTHQNGVEPLSPNETHPNAKRLASQAALALTTYSAGETTQQIAARLEFAGAAASELAAIFHVPGAWSRGRIIYPQLGGLGADAASVMVVVEQMVGTAEGIQVFIRTLDIRLVLSGTSWRFAELASIGGTLVTEPAAPSPQALAVLNDPRIEMPDSARWDILSGSISPDLLAIMARLADRTPFGVVTLSQGHPYEVFGTNRQSDHTRGRAFDIYRLGDTLVIDGRAQGSMIHQTVQWLYQQPEIRQIGSPWALDGVGGRSFTDRLHQDHLHIAVSR</sequence>
<dbReference type="Proteomes" id="UP001163882">
    <property type="component" value="Chromosome"/>
</dbReference>
<keyword evidence="3" id="KW-1185">Reference proteome</keyword>
<protein>
    <submittedName>
        <fullName evidence="2">Uncharacterized protein</fullName>
    </submittedName>
</protein>
<gene>
    <name evidence="2" type="ORF">OF122_02820</name>
</gene>
<feature type="chain" id="PRO_5046722343" evidence="1">
    <location>
        <begin position="23"/>
        <end position="311"/>
    </location>
</feature>
<dbReference type="RefSeq" id="WP_264226338.1">
    <property type="nucleotide sequence ID" value="NZ_CP107716.1"/>
</dbReference>
<name>A0ABY6IQI4_9HYPH</name>
<evidence type="ECO:0000313" key="3">
    <source>
        <dbReference type="Proteomes" id="UP001163882"/>
    </source>
</evidence>
<dbReference type="EMBL" id="CP107716">
    <property type="protein sequence ID" value="UYQ72731.1"/>
    <property type="molecule type" value="Genomic_DNA"/>
</dbReference>
<reference evidence="2" key="1">
    <citation type="submission" date="2022-10" db="EMBL/GenBank/DDBJ databases">
        <title>YIM 151497 complete genome.</title>
        <authorList>
            <person name="Chen X."/>
        </authorList>
    </citation>
    <scope>NUCLEOTIDE SEQUENCE</scope>
    <source>
        <strain evidence="2">YIM 151497</strain>
    </source>
</reference>
<organism evidence="2 3">
    <name type="scientific">Pelagibacterium flavum</name>
    <dbReference type="NCBI Taxonomy" id="2984530"/>
    <lineage>
        <taxon>Bacteria</taxon>
        <taxon>Pseudomonadati</taxon>
        <taxon>Pseudomonadota</taxon>
        <taxon>Alphaproteobacteria</taxon>
        <taxon>Hyphomicrobiales</taxon>
        <taxon>Devosiaceae</taxon>
        <taxon>Pelagibacterium</taxon>
    </lineage>
</organism>
<feature type="signal peptide" evidence="1">
    <location>
        <begin position="1"/>
        <end position="22"/>
    </location>
</feature>
<evidence type="ECO:0000313" key="2">
    <source>
        <dbReference type="EMBL" id="UYQ72731.1"/>
    </source>
</evidence>
<evidence type="ECO:0000256" key="1">
    <source>
        <dbReference type="SAM" id="SignalP"/>
    </source>
</evidence>